<evidence type="ECO:0000256" key="1">
    <source>
        <dbReference type="ARBA" id="ARBA00004123"/>
    </source>
</evidence>
<evidence type="ECO:0000256" key="7">
    <source>
        <dbReference type="PROSITE-ProRule" id="PRU00042"/>
    </source>
</evidence>
<feature type="binding site" evidence="8">
    <location>
        <position position="20"/>
    </location>
    <ligand>
        <name>Zn(2+)</name>
        <dbReference type="ChEBI" id="CHEBI:29105"/>
    </ligand>
</feature>
<dbReference type="AlphaFoldDB" id="A0A1Q3EYH2"/>
<dbReference type="FunFam" id="3.30.160.60:FF:000125">
    <property type="entry name" value="Putative zinc finger protein 143"/>
    <property type="match status" value="1"/>
</dbReference>
<evidence type="ECO:0000259" key="10">
    <source>
        <dbReference type="PROSITE" id="PS50157"/>
    </source>
</evidence>
<feature type="binding site" evidence="8">
    <location>
        <position position="17"/>
    </location>
    <ligand>
        <name>Zn(2+)</name>
        <dbReference type="ChEBI" id="CHEBI:29105"/>
    </ligand>
</feature>
<dbReference type="InterPro" id="IPR013087">
    <property type="entry name" value="Znf_C2H2_type"/>
</dbReference>
<dbReference type="PROSITE" id="PS50157">
    <property type="entry name" value="ZINC_FINGER_C2H2_2"/>
    <property type="match status" value="5"/>
</dbReference>
<evidence type="ECO:0000256" key="4">
    <source>
        <dbReference type="ARBA" id="ARBA00022771"/>
    </source>
</evidence>
<feature type="domain" description="C2H2-type" evidence="10">
    <location>
        <begin position="655"/>
        <end position="682"/>
    </location>
</feature>
<dbReference type="Pfam" id="PF12874">
    <property type="entry name" value="zf-met"/>
    <property type="match status" value="1"/>
</dbReference>
<dbReference type="PANTHER" id="PTHR24393:SF34">
    <property type="entry name" value="PR_SET DOMAIN 13"/>
    <property type="match status" value="1"/>
</dbReference>
<dbReference type="GO" id="GO:0000978">
    <property type="term" value="F:RNA polymerase II cis-regulatory region sequence-specific DNA binding"/>
    <property type="evidence" value="ECO:0007669"/>
    <property type="project" value="TreeGrafter"/>
</dbReference>
<dbReference type="EMBL" id="GFDL01014692">
    <property type="protein sequence ID" value="JAV20353.1"/>
    <property type="molecule type" value="Transcribed_RNA"/>
</dbReference>
<feature type="region of interest" description="Disordered" evidence="9">
    <location>
        <begin position="512"/>
        <end position="537"/>
    </location>
</feature>
<evidence type="ECO:0000256" key="3">
    <source>
        <dbReference type="ARBA" id="ARBA00022737"/>
    </source>
</evidence>
<feature type="domain" description="C2H2-type" evidence="10">
    <location>
        <begin position="541"/>
        <end position="568"/>
    </location>
</feature>
<keyword evidence="5 8" id="KW-0862">Zinc</keyword>
<dbReference type="SMART" id="SM00355">
    <property type="entry name" value="ZnF_C2H2"/>
    <property type="match status" value="10"/>
</dbReference>
<dbReference type="Gene3D" id="3.30.160.60">
    <property type="entry name" value="Classic Zinc Finger"/>
    <property type="match status" value="5"/>
</dbReference>
<dbReference type="SUPFAM" id="SSF57716">
    <property type="entry name" value="Glucocorticoid receptor-like (DNA-binding domain)"/>
    <property type="match status" value="1"/>
</dbReference>
<keyword evidence="2 8" id="KW-0479">Metal-binding</keyword>
<dbReference type="Pfam" id="PF00096">
    <property type="entry name" value="zf-C2H2"/>
    <property type="match status" value="3"/>
</dbReference>
<comment type="subcellular location">
    <subcellularLocation>
        <location evidence="1">Nucleus</location>
    </subcellularLocation>
</comment>
<feature type="binding site" evidence="8">
    <location>
        <position position="72"/>
    </location>
    <ligand>
        <name>Zn(2+)</name>
        <dbReference type="ChEBI" id="CHEBI:29105"/>
    </ligand>
</feature>
<dbReference type="Pfam" id="PF07776">
    <property type="entry name" value="zf-AD"/>
    <property type="match status" value="1"/>
</dbReference>
<dbReference type="GO" id="GO:0005634">
    <property type="term" value="C:nucleus"/>
    <property type="evidence" value="ECO:0007669"/>
    <property type="project" value="UniProtKB-SubCell"/>
</dbReference>
<reference evidence="12" key="1">
    <citation type="submission" date="2017-01" db="EMBL/GenBank/DDBJ databases">
        <title>A deep insight into the sialotranscriptome of adult male and female Cluex tarsalis mosquitoes.</title>
        <authorList>
            <person name="Ribeiro J.M."/>
            <person name="Moreira F."/>
            <person name="Bernard K.A."/>
            <person name="Calvo E."/>
        </authorList>
    </citation>
    <scope>NUCLEOTIDE SEQUENCE</scope>
    <source>
        <strain evidence="12">Kern County</strain>
        <tissue evidence="12">Salivary glands</tissue>
    </source>
</reference>
<feature type="compositionally biased region" description="Basic and acidic residues" evidence="9">
    <location>
        <begin position="295"/>
        <end position="306"/>
    </location>
</feature>
<feature type="domain" description="C2H2-type" evidence="10">
    <location>
        <begin position="597"/>
        <end position="626"/>
    </location>
</feature>
<feature type="domain" description="ZAD" evidence="11">
    <location>
        <begin position="15"/>
        <end position="96"/>
    </location>
</feature>
<dbReference type="PROSITE" id="PS00028">
    <property type="entry name" value="ZINC_FINGER_C2H2_1"/>
    <property type="match status" value="8"/>
</dbReference>
<accession>A0A1Q3EYH2</accession>
<dbReference type="SMART" id="SM00868">
    <property type="entry name" value="zf-AD"/>
    <property type="match status" value="1"/>
</dbReference>
<evidence type="ECO:0000259" key="11">
    <source>
        <dbReference type="PROSITE" id="PS51915"/>
    </source>
</evidence>
<evidence type="ECO:0000256" key="5">
    <source>
        <dbReference type="ARBA" id="ARBA00022833"/>
    </source>
</evidence>
<dbReference type="PROSITE" id="PS51915">
    <property type="entry name" value="ZAD"/>
    <property type="match status" value="1"/>
</dbReference>
<keyword evidence="4 7" id="KW-0863">Zinc-finger</keyword>
<evidence type="ECO:0000313" key="12">
    <source>
        <dbReference type="EMBL" id="JAV20353.1"/>
    </source>
</evidence>
<proteinExistence type="predicted"/>
<evidence type="ECO:0008006" key="13">
    <source>
        <dbReference type="Google" id="ProtNLM"/>
    </source>
</evidence>
<evidence type="ECO:0000256" key="2">
    <source>
        <dbReference type="ARBA" id="ARBA00022723"/>
    </source>
</evidence>
<sequence>MKDSDGLELQVNANEMCRTCLAAELPPDQLKPIFCNEIVDGRIVPFPKVLELTMGFKPTKNEVLPKNVCIACKTKLKELYSFKDKVCKSEDLLYEIFNCEKPPEQKPTVVAATRPPTSTAQTQTDCMRIDESNAGSYRTFLTLQKAPKPATRDAAISCCVPSVESGCQTVPAPKPASRNASVQVTPPQKLLKHSGIQVNIHDELELEVLHFDVVEMMDESEPEQVQQQQQQLPSEQLDQVLEEATAQSEMQDFETDEEHPEEPLRPVGKLEAVEEPEDPCEYLSYEALEEPPDSDSTKGKQPEKEATAAPKPVSECQYCQYSTEDKAAFKEHLNVHHQTLESILVKADYFRCINCFSVFNSPAALTCHFNEGPCVAIGNDLSRTEEVDKHEKFYSHGFDICLPRMKSFHKIDKMLVACGSCNMQFKTLEEALIHYTIHEQELESQQDVDQIWENNDFSQIHYCGICSEPFPDATFIRQHVYFHRKAFDCPFDCPASCFTFGSLTEHIKRHLTTAEEPQTPSATPKPALKKPKPTSAPSTELVCEVCSKSFNSKASLKAHTKNHYADKRHACAMCPKSFIQKSDLTIHIRSHTDERPFACTVPGCGKKFRTSSHRRDHMSTHAAVNTYQCEFCQKMFKAERILQGHLRLHTGLKPFECELCGKAFSRKQHLKLHMKTHEKETNELIQANS</sequence>
<feature type="domain" description="C2H2-type" evidence="10">
    <location>
        <begin position="569"/>
        <end position="596"/>
    </location>
</feature>
<feature type="domain" description="C2H2-type" evidence="10">
    <location>
        <begin position="627"/>
        <end position="654"/>
    </location>
</feature>
<protein>
    <recommendedName>
        <fullName evidence="13">C2h2-type zn-finger protein</fullName>
    </recommendedName>
</protein>
<feature type="binding site" evidence="8">
    <location>
        <position position="69"/>
    </location>
    <ligand>
        <name>Zn(2+)</name>
        <dbReference type="ChEBI" id="CHEBI:29105"/>
    </ligand>
</feature>
<feature type="compositionally biased region" description="Acidic residues" evidence="9">
    <location>
        <begin position="251"/>
        <end position="260"/>
    </location>
</feature>
<dbReference type="SUPFAM" id="SSF57667">
    <property type="entry name" value="beta-beta-alpha zinc fingers"/>
    <property type="match status" value="3"/>
</dbReference>
<evidence type="ECO:0000256" key="6">
    <source>
        <dbReference type="ARBA" id="ARBA00023242"/>
    </source>
</evidence>
<dbReference type="FunFam" id="3.30.160.60:FF:000145">
    <property type="entry name" value="Zinc finger protein 574"/>
    <property type="match status" value="1"/>
</dbReference>
<dbReference type="FunFam" id="3.30.160.60:FF:000912">
    <property type="entry name" value="Zinc finger protein 660"/>
    <property type="match status" value="1"/>
</dbReference>
<dbReference type="PANTHER" id="PTHR24393">
    <property type="entry name" value="ZINC FINGER PROTEIN"/>
    <property type="match status" value="1"/>
</dbReference>
<name>A0A1Q3EYH2_CULTA</name>
<feature type="region of interest" description="Disordered" evidence="9">
    <location>
        <begin position="245"/>
        <end position="309"/>
    </location>
</feature>
<dbReference type="GO" id="GO:0001228">
    <property type="term" value="F:DNA-binding transcription activator activity, RNA polymerase II-specific"/>
    <property type="evidence" value="ECO:0007669"/>
    <property type="project" value="TreeGrafter"/>
</dbReference>
<keyword evidence="6" id="KW-0539">Nucleus</keyword>
<organism evidence="12">
    <name type="scientific">Culex tarsalis</name>
    <name type="common">Encephalitis mosquito</name>
    <dbReference type="NCBI Taxonomy" id="7177"/>
    <lineage>
        <taxon>Eukaryota</taxon>
        <taxon>Metazoa</taxon>
        <taxon>Ecdysozoa</taxon>
        <taxon>Arthropoda</taxon>
        <taxon>Hexapoda</taxon>
        <taxon>Insecta</taxon>
        <taxon>Pterygota</taxon>
        <taxon>Neoptera</taxon>
        <taxon>Endopterygota</taxon>
        <taxon>Diptera</taxon>
        <taxon>Nematocera</taxon>
        <taxon>Culicoidea</taxon>
        <taxon>Culicidae</taxon>
        <taxon>Culicinae</taxon>
        <taxon>Culicini</taxon>
        <taxon>Culex</taxon>
        <taxon>Culex</taxon>
    </lineage>
</organism>
<keyword evidence="3" id="KW-0677">Repeat</keyword>
<dbReference type="GO" id="GO:0008270">
    <property type="term" value="F:zinc ion binding"/>
    <property type="evidence" value="ECO:0007669"/>
    <property type="project" value="UniProtKB-UniRule"/>
</dbReference>
<dbReference type="InterPro" id="IPR012934">
    <property type="entry name" value="Znf_AD"/>
</dbReference>
<dbReference type="InterPro" id="IPR036236">
    <property type="entry name" value="Znf_C2H2_sf"/>
</dbReference>
<evidence type="ECO:0000256" key="8">
    <source>
        <dbReference type="PROSITE-ProRule" id="PRU01263"/>
    </source>
</evidence>
<evidence type="ECO:0000256" key="9">
    <source>
        <dbReference type="SAM" id="MobiDB-lite"/>
    </source>
</evidence>